<name>A0A1A9I0Y3_9BACT</name>
<keyword evidence="2" id="KW-1185">Reference proteome</keyword>
<dbReference type="AlphaFoldDB" id="A0A1A9I0Y3"/>
<sequence>MKHLLSGALLFVVLGCTDKALPVTGDDSRVIDLPVHQKADYKQATVSLLDIKESRCPMNARCIRGGEAIADFRISDRRNTADFSLCTGPDCQRRDIEKAVTITLGKEQYQLELQAITPDPTVTLEKGIKKAVFHIKKIR</sequence>
<evidence type="ECO:0000313" key="1">
    <source>
        <dbReference type="EMBL" id="ANH81308.1"/>
    </source>
</evidence>
<organism evidence="1 2">
    <name type="scientific">Niabella ginsenosidivorans</name>
    <dbReference type="NCBI Taxonomy" id="1176587"/>
    <lineage>
        <taxon>Bacteria</taxon>
        <taxon>Pseudomonadati</taxon>
        <taxon>Bacteroidota</taxon>
        <taxon>Chitinophagia</taxon>
        <taxon>Chitinophagales</taxon>
        <taxon>Chitinophagaceae</taxon>
        <taxon>Niabella</taxon>
    </lineage>
</organism>
<dbReference type="RefSeq" id="WP_067755366.1">
    <property type="nucleotide sequence ID" value="NZ_CP015772.1"/>
</dbReference>
<evidence type="ECO:0008006" key="3">
    <source>
        <dbReference type="Google" id="ProtNLM"/>
    </source>
</evidence>
<proteinExistence type="predicted"/>
<accession>A0A1A9I0Y3</accession>
<protein>
    <recommendedName>
        <fullName evidence="3">Lipoprotein</fullName>
    </recommendedName>
</protein>
<dbReference type="STRING" id="1176587.A8C56_10220"/>
<dbReference type="Proteomes" id="UP000077667">
    <property type="component" value="Chromosome"/>
</dbReference>
<dbReference type="KEGG" id="nia:A8C56_10220"/>
<gene>
    <name evidence="1" type="ORF">A8C56_10220</name>
</gene>
<dbReference type="EMBL" id="CP015772">
    <property type="protein sequence ID" value="ANH81308.1"/>
    <property type="molecule type" value="Genomic_DNA"/>
</dbReference>
<reference evidence="1 2" key="1">
    <citation type="submission" date="2016-05" db="EMBL/GenBank/DDBJ databases">
        <title>Niabella ginsenosidivorans BS26 whole genome sequencing.</title>
        <authorList>
            <person name="Im W.T."/>
            <person name="Siddiqi M.Z."/>
        </authorList>
    </citation>
    <scope>NUCLEOTIDE SEQUENCE [LARGE SCALE GENOMIC DNA]</scope>
    <source>
        <strain evidence="1 2">BS26</strain>
    </source>
</reference>
<evidence type="ECO:0000313" key="2">
    <source>
        <dbReference type="Proteomes" id="UP000077667"/>
    </source>
</evidence>
<dbReference type="PROSITE" id="PS51257">
    <property type="entry name" value="PROKAR_LIPOPROTEIN"/>
    <property type="match status" value="1"/>
</dbReference>
<dbReference type="OrthoDB" id="163809at2"/>